<evidence type="ECO:0008006" key="3">
    <source>
        <dbReference type="Google" id="ProtNLM"/>
    </source>
</evidence>
<protein>
    <recommendedName>
        <fullName evidence="3">DNA sulfur modification protein DndB</fullName>
    </recommendedName>
</protein>
<evidence type="ECO:0000313" key="2">
    <source>
        <dbReference type="Proteomes" id="UP000053048"/>
    </source>
</evidence>
<reference evidence="1 2" key="1">
    <citation type="submission" date="2015-09" db="EMBL/GenBank/DDBJ databases">
        <title>Genome sequence of ICMP 13104.</title>
        <authorList>
            <person name="Visnovsky S."/>
            <person name="Lu A."/>
            <person name="Panda P."/>
            <person name="Pitman A."/>
        </authorList>
    </citation>
    <scope>NUCLEOTIDE SEQUENCE [LARGE SCALE GENOMIC DNA]</scope>
    <source>
        <strain evidence="1 2">ICMP 13104</strain>
    </source>
</reference>
<gene>
    <name evidence="1" type="ORF">AO067_05205</name>
</gene>
<organism evidence="1 2">
    <name type="scientific">Pseudomonas viridiflava ICMP 13104</name>
    <dbReference type="NCBI Taxonomy" id="1198305"/>
    <lineage>
        <taxon>Bacteria</taxon>
        <taxon>Pseudomonadati</taxon>
        <taxon>Pseudomonadota</taxon>
        <taxon>Gammaproteobacteria</taxon>
        <taxon>Pseudomonadales</taxon>
        <taxon>Pseudomonadaceae</taxon>
        <taxon>Pseudomonas</taxon>
    </lineage>
</organism>
<dbReference type="AlphaFoldDB" id="A0A0W0HEB3"/>
<dbReference type="Proteomes" id="UP000053048">
    <property type="component" value="Unassembled WGS sequence"/>
</dbReference>
<dbReference type="EMBL" id="LKEJ01000151">
    <property type="protein sequence ID" value="KTB59119.1"/>
    <property type="molecule type" value="Genomic_DNA"/>
</dbReference>
<evidence type="ECO:0000313" key="1">
    <source>
        <dbReference type="EMBL" id="KTB59119.1"/>
    </source>
</evidence>
<comment type="caution">
    <text evidence="1">The sequence shown here is derived from an EMBL/GenBank/DDBJ whole genome shotgun (WGS) entry which is preliminary data.</text>
</comment>
<proteinExistence type="predicted"/>
<accession>A0A0W0HEB3</accession>
<dbReference type="Pfam" id="PF14072">
    <property type="entry name" value="DndB"/>
    <property type="match status" value="1"/>
</dbReference>
<name>A0A0W0HEB3_PSEVI</name>
<keyword evidence="2" id="KW-1185">Reference proteome</keyword>
<sequence length="490" mass="54148">MYPKIGEMPTPIIGPGTPQGLDSLDSLLDTGDVNETPFNVFIGHNLGHRVFTMSVPFRKFADISDVANDRETGPVAQRQLDEGHAKKLAIYMIKGLISAAKMRRIATNKPVPETFDDLVRVLGEQPYFSLQPLVCNIRNVPPGGNGTGGIRGFRLETSAGETAAFKVFLSERHTLWVVDGQHRRHAAAMAITFLDQVRQSGKYPGKGAVLFTEKGKTVSEAEMLVWNEAYEAARQFATLTIEVHLGLDIEQERQLFHDLNRLGKKVDASLAFQFDGSNPITLFIKRKLSGELGVALTDNEPKDWSQDSGAILLKDSVAINAIAFLNKGNVSGATPAVVEPREQVVLDLWSKIIEIPDFGSHQAKEKTVAAQPVVLKAMAKIAYDLNFSNRRPAESDELYQQFLERLPSVDFSHENPMWNFYKLNTAEQVDSGLSGLGEYLPEEVPGVNRDIGSKQGDFMRFGAKHNDIFPILGDMLRWATGLPSRRTSGD</sequence>
<dbReference type="InterPro" id="IPR017642">
    <property type="entry name" value="DNA_S_mod_DndB"/>
</dbReference>